<keyword evidence="1" id="KW-0472">Membrane</keyword>
<protein>
    <submittedName>
        <fullName evidence="2">Putative membrane protein</fullName>
    </submittedName>
</protein>
<feature type="transmembrane region" description="Helical" evidence="1">
    <location>
        <begin position="273"/>
        <end position="297"/>
    </location>
</feature>
<evidence type="ECO:0000313" key="3">
    <source>
        <dbReference type="Proteomes" id="UP000198651"/>
    </source>
</evidence>
<gene>
    <name evidence="2" type="ORF">Ark11_1559</name>
</gene>
<sequence>MITIGKFQADVCGHYYVCTKEIIEVDESSSSVCVVEKNKFSASDPLLSLTNVGMFKKIMLFLTLVNMADFSQGFETRVCEMKRGLCSLIYLKGCIEDAKSRRDYSFYDFNLTEIFLDVVHKSNLSSFLPLPLFIDNYTDQHDSRFSFAQFALKDILPVLCLDPIDGSQRCVYSELSSRLGHSYTKSVIDKYTISRIKNIRCSDESEYRSVIDQYCKNISEYIVDVAPNVVTPVIELVFMSTTTSDGISNVTNGQYKTTRNFTVGFDSHNSGGLLSLVFSCAVILFLVAVVCVAFNSVKRVASRCSMNRRSYLGSVRYIIGGRRVNAEGESDDGGYVYLENLI</sequence>
<accession>A0A0S4M402</accession>
<keyword evidence="1" id="KW-1133">Transmembrane helix</keyword>
<dbReference type="AlphaFoldDB" id="A0A0S4M402"/>
<evidence type="ECO:0000256" key="1">
    <source>
        <dbReference type="SAM" id="Phobius"/>
    </source>
</evidence>
<dbReference type="OrthoDB" id="10013428at2"/>
<organism evidence="2 3">
    <name type="scientific">Candidatus Ichthyocystis hellenicum</name>
    <dbReference type="NCBI Taxonomy" id="1561003"/>
    <lineage>
        <taxon>Bacteria</taxon>
        <taxon>Pseudomonadati</taxon>
        <taxon>Pseudomonadota</taxon>
        <taxon>Betaproteobacteria</taxon>
        <taxon>Burkholderiales</taxon>
        <taxon>Candidatus Ichthyocystis</taxon>
    </lineage>
</organism>
<name>A0A0S4M402_9BURK</name>
<reference evidence="3" key="1">
    <citation type="submission" date="2015-11" db="EMBL/GenBank/DDBJ databases">
        <authorList>
            <person name="Seth-Smith H.M.B."/>
        </authorList>
    </citation>
    <scope>NUCLEOTIDE SEQUENCE [LARGE SCALE GENOMIC DNA]</scope>
    <source>
        <strain evidence="3">2013Ark11</strain>
    </source>
</reference>
<dbReference type="EMBL" id="LN906597">
    <property type="protein sequence ID" value="CUT18353.1"/>
    <property type="molecule type" value="Genomic_DNA"/>
</dbReference>
<keyword evidence="1" id="KW-0812">Transmembrane</keyword>
<dbReference type="Proteomes" id="UP000198651">
    <property type="component" value="Chromosome I"/>
</dbReference>
<proteinExistence type="predicted"/>
<dbReference type="RefSeq" id="WP_092490719.1">
    <property type="nucleotide sequence ID" value="NZ_LN906597.1"/>
</dbReference>
<keyword evidence="3" id="KW-1185">Reference proteome</keyword>
<evidence type="ECO:0000313" key="2">
    <source>
        <dbReference type="EMBL" id="CUT18353.1"/>
    </source>
</evidence>